<accession>A0A1F5YG72</accession>
<protein>
    <recommendedName>
        <fullName evidence="6">2-oxoacid:ferredoxin oxidoreductase subunit alpha</fullName>
    </recommendedName>
</protein>
<dbReference type="InterPro" id="IPR050722">
    <property type="entry name" value="Pyruvate:ferred/Flavod_OxRd"/>
</dbReference>
<feature type="domain" description="Pyruvate/ketoisovalerate oxidoreductase catalytic" evidence="2">
    <location>
        <begin position="13"/>
        <end position="178"/>
    </location>
</feature>
<reference evidence="4 5" key="1">
    <citation type="journal article" date="2016" name="Nat. Commun.">
        <title>Thousands of microbial genomes shed light on interconnected biogeochemical processes in an aquifer system.</title>
        <authorList>
            <person name="Anantharaman K."/>
            <person name="Brown C.T."/>
            <person name="Hug L.A."/>
            <person name="Sharon I."/>
            <person name="Castelle C.J."/>
            <person name="Probst A.J."/>
            <person name="Thomas B.C."/>
            <person name="Singh A."/>
            <person name="Wilkins M.J."/>
            <person name="Karaoz U."/>
            <person name="Brodie E.L."/>
            <person name="Williams K.H."/>
            <person name="Hubbard S.S."/>
            <person name="Banfield J.F."/>
        </authorList>
    </citation>
    <scope>NUCLEOTIDE SEQUENCE [LARGE SCALE GENOMIC DNA]</scope>
</reference>
<dbReference type="InterPro" id="IPR022367">
    <property type="entry name" value="2-oxoacid/accept_OxRdtase_asu"/>
</dbReference>
<dbReference type="SUPFAM" id="SSF52922">
    <property type="entry name" value="TK C-terminal domain-like"/>
    <property type="match status" value="1"/>
</dbReference>
<dbReference type="InterPro" id="IPR029061">
    <property type="entry name" value="THDP-binding"/>
</dbReference>
<dbReference type="GO" id="GO:0016903">
    <property type="term" value="F:oxidoreductase activity, acting on the aldehyde or oxo group of donors"/>
    <property type="evidence" value="ECO:0007669"/>
    <property type="project" value="InterPro"/>
</dbReference>
<evidence type="ECO:0000256" key="1">
    <source>
        <dbReference type="ARBA" id="ARBA00023002"/>
    </source>
</evidence>
<dbReference type="SUPFAM" id="SSF52518">
    <property type="entry name" value="Thiamin diphosphate-binding fold (THDP-binding)"/>
    <property type="match status" value="1"/>
</dbReference>
<dbReference type="InterPro" id="IPR019752">
    <property type="entry name" value="Pyrv/ketoisovalerate_OxRed_cat"/>
</dbReference>
<dbReference type="GO" id="GO:0006979">
    <property type="term" value="P:response to oxidative stress"/>
    <property type="evidence" value="ECO:0007669"/>
    <property type="project" value="TreeGrafter"/>
</dbReference>
<dbReference type="SUPFAM" id="SSF53323">
    <property type="entry name" value="Pyruvate-ferredoxin oxidoreductase, PFOR, domain III"/>
    <property type="match status" value="1"/>
</dbReference>
<evidence type="ECO:0000259" key="2">
    <source>
        <dbReference type="Pfam" id="PF01558"/>
    </source>
</evidence>
<gene>
    <name evidence="4" type="ORF">A2153_01160</name>
</gene>
<organism evidence="4 5">
    <name type="scientific">Candidatus Gottesmanbacteria bacterium RBG_16_38_7b</name>
    <dbReference type="NCBI Taxonomy" id="1798372"/>
    <lineage>
        <taxon>Bacteria</taxon>
        <taxon>Candidatus Gottesmaniibacteriota</taxon>
    </lineage>
</organism>
<dbReference type="PANTHER" id="PTHR32154">
    <property type="entry name" value="PYRUVATE-FLAVODOXIN OXIDOREDUCTASE-RELATED"/>
    <property type="match status" value="1"/>
</dbReference>
<dbReference type="Proteomes" id="UP000177396">
    <property type="component" value="Unassembled WGS sequence"/>
</dbReference>
<name>A0A1F5YG72_9BACT</name>
<dbReference type="InterPro" id="IPR002869">
    <property type="entry name" value="Pyrv_flavodox_OxRed_cen"/>
</dbReference>
<dbReference type="Pfam" id="PF01558">
    <property type="entry name" value="POR"/>
    <property type="match status" value="1"/>
</dbReference>
<dbReference type="CDD" id="cd07034">
    <property type="entry name" value="TPP_PYR_PFOR_IOR-alpha_like"/>
    <property type="match status" value="1"/>
</dbReference>
<dbReference type="InterPro" id="IPR009014">
    <property type="entry name" value="Transketo_C/PFOR_II"/>
</dbReference>
<evidence type="ECO:0000313" key="4">
    <source>
        <dbReference type="EMBL" id="OGF99052.1"/>
    </source>
</evidence>
<dbReference type="InterPro" id="IPR002880">
    <property type="entry name" value="Pyrv_Fd/Flavodoxin_OxRdtase_N"/>
</dbReference>
<comment type="caution">
    <text evidence="4">The sequence shown here is derived from an EMBL/GenBank/DDBJ whole genome shotgun (WGS) entry which is preliminary data.</text>
</comment>
<dbReference type="PANTHER" id="PTHR32154:SF20">
    <property type="entry name" value="2-OXOGLUTARATE OXIDOREDUCTASE SUBUNIT KORA"/>
    <property type="match status" value="1"/>
</dbReference>
<sequence>MIDITVKIGGEAGFGIMTTGLLLGKIATRSGYHAFEYSEYPSLIRGGHNVIEVRISDEKVYSQQKQVDILLCLNLETFNKHASEVKEGGIIVYDTEKIPESKLNKPDVNLTYVHVPFVSILQEHKLSTVMLNNIALGALMHLLGADLNILNAAIVENFARKNQEIIDKNILAAKLGYEKTQKEMPQGYKLKLPKLKNIIPRLYISGNEMIGLASIAAGCRFYAAYPMTPTSALLHYLASQAQNCGMVVKHAEDEISVINMALGASFAGVRSMIGTSGGGFALMVESVSLAGITETPIVIVMGQRPGPATGMPTWTEQGDLLFVLHAGHGEFPKILLAPGDVEEAYKLTITAFNLAEIYQTPVFIIGDKYLQEGHQSVEKSIIEGYKFKIDRGKLLSQEELSKLTEYKRYLITKDGISPRAIPGMKGSLHQANSYTHGEDGHTSEEADVRIKQVEKRNKKAQTFLMNDFQMPVLYGNRQTPLTLISWGSVKAPILQAMSKFKDKFNYLHFSYLWPLDKIKIKNLLASPKKTLLVENNSHAQLGQLLTMVTGIEFPEKLLKYSGRPLYPEEILDKIDSMSS</sequence>
<evidence type="ECO:0008006" key="6">
    <source>
        <dbReference type="Google" id="ProtNLM"/>
    </source>
</evidence>
<dbReference type="AlphaFoldDB" id="A0A1F5YG72"/>
<feature type="domain" description="Pyruvate flavodoxin/ferredoxin oxidoreductase pyrimidine binding" evidence="3">
    <location>
        <begin position="213"/>
        <end position="455"/>
    </location>
</feature>
<dbReference type="FunFam" id="3.40.50.970:FF:000022">
    <property type="entry name" value="2-oxoglutarate ferredoxin oxidoreductase alpha subunit"/>
    <property type="match status" value="1"/>
</dbReference>
<dbReference type="Pfam" id="PF01855">
    <property type="entry name" value="POR_N"/>
    <property type="match status" value="1"/>
</dbReference>
<dbReference type="Gene3D" id="3.40.50.970">
    <property type="match status" value="1"/>
</dbReference>
<dbReference type="Gene3D" id="3.40.50.920">
    <property type="match status" value="1"/>
</dbReference>
<proteinExistence type="predicted"/>
<dbReference type="EMBL" id="MFJB01000070">
    <property type="protein sequence ID" value="OGF99052.1"/>
    <property type="molecule type" value="Genomic_DNA"/>
</dbReference>
<dbReference type="Gene3D" id="3.40.920.10">
    <property type="entry name" value="Pyruvate-ferredoxin oxidoreductase, PFOR, domain III"/>
    <property type="match status" value="1"/>
</dbReference>
<evidence type="ECO:0000259" key="3">
    <source>
        <dbReference type="Pfam" id="PF01855"/>
    </source>
</evidence>
<dbReference type="NCBIfam" id="TIGR03710">
    <property type="entry name" value="OAFO_sf"/>
    <property type="match status" value="1"/>
</dbReference>
<keyword evidence="1" id="KW-0560">Oxidoreductase</keyword>
<evidence type="ECO:0000313" key="5">
    <source>
        <dbReference type="Proteomes" id="UP000177396"/>
    </source>
</evidence>